<protein>
    <submittedName>
        <fullName evidence="2">Formylglycine-generating enzyme family protein</fullName>
    </submittedName>
</protein>
<evidence type="ECO:0000313" key="3">
    <source>
        <dbReference type="Proteomes" id="UP001595828"/>
    </source>
</evidence>
<reference evidence="3" key="1">
    <citation type="journal article" date="2019" name="Int. J. Syst. Evol. Microbiol.">
        <title>The Global Catalogue of Microorganisms (GCM) 10K type strain sequencing project: providing services to taxonomists for standard genome sequencing and annotation.</title>
        <authorList>
            <consortium name="The Broad Institute Genomics Platform"/>
            <consortium name="The Broad Institute Genome Sequencing Center for Infectious Disease"/>
            <person name="Wu L."/>
            <person name="Ma J."/>
        </authorList>
    </citation>
    <scope>NUCLEOTIDE SEQUENCE [LARGE SCALE GENOMIC DNA]</scope>
    <source>
        <strain evidence="3">CGMCC 1.12989</strain>
    </source>
</reference>
<dbReference type="Proteomes" id="UP001595828">
    <property type="component" value="Unassembled WGS sequence"/>
</dbReference>
<keyword evidence="3" id="KW-1185">Reference proteome</keyword>
<gene>
    <name evidence="2" type="ORF">ACFO0A_14800</name>
</gene>
<dbReference type="Pfam" id="PF03781">
    <property type="entry name" value="FGE-sulfatase"/>
    <property type="match status" value="1"/>
</dbReference>
<sequence length="304" mass="33883">MIAVPGGTFLMGSDRFYPEETPRRRVKVDPFMIDVVPVTNAQFAEFARSTGHVTIAEIAPNPDDYPGMAPAMAHAGSLVFHKTSGPVPLDQVHHWWRFEFGADWRHPLGPDSDLDGLDDHPVVHIAWADAAAYAQWAGKALPTEAEWEFAARGGLEDADYAWGNELAPAGAMLANYWQGLFPFANQCLDGWERTSPVRSFPPNGYGIHDMIGNTWEWTADWYAEPVAKRKSRRGACCTVDNPRGGSMRSSYDPSQPEIRIGRKVIKGGSHLCAENYCRRYRPAARHPEMIDTSTSHIGFRCIVR</sequence>
<dbReference type="PANTHER" id="PTHR23150">
    <property type="entry name" value="SULFATASE MODIFYING FACTOR 1, 2"/>
    <property type="match status" value="1"/>
</dbReference>
<evidence type="ECO:0000313" key="2">
    <source>
        <dbReference type="EMBL" id="MFC4296324.1"/>
    </source>
</evidence>
<dbReference type="EMBL" id="JBHSDR010000008">
    <property type="protein sequence ID" value="MFC4296324.1"/>
    <property type="molecule type" value="Genomic_DNA"/>
</dbReference>
<dbReference type="InterPro" id="IPR016187">
    <property type="entry name" value="CTDL_fold"/>
</dbReference>
<feature type="domain" description="Sulfatase-modifying factor enzyme-like" evidence="1">
    <location>
        <begin position="1"/>
        <end position="302"/>
    </location>
</feature>
<dbReference type="InterPro" id="IPR005532">
    <property type="entry name" value="SUMF_dom"/>
</dbReference>
<evidence type="ECO:0000259" key="1">
    <source>
        <dbReference type="Pfam" id="PF03781"/>
    </source>
</evidence>
<organism evidence="2 3">
    <name type="scientific">Novosphingobium tardum</name>
    <dbReference type="NCBI Taxonomy" id="1538021"/>
    <lineage>
        <taxon>Bacteria</taxon>
        <taxon>Pseudomonadati</taxon>
        <taxon>Pseudomonadota</taxon>
        <taxon>Alphaproteobacteria</taxon>
        <taxon>Sphingomonadales</taxon>
        <taxon>Sphingomonadaceae</taxon>
        <taxon>Novosphingobium</taxon>
    </lineage>
</organism>
<dbReference type="RefSeq" id="WP_379539885.1">
    <property type="nucleotide sequence ID" value="NZ_JBHSDR010000008.1"/>
</dbReference>
<proteinExistence type="predicted"/>
<name>A0ABV8RUA5_9SPHN</name>
<dbReference type="SUPFAM" id="SSF56436">
    <property type="entry name" value="C-type lectin-like"/>
    <property type="match status" value="1"/>
</dbReference>
<dbReference type="InterPro" id="IPR051043">
    <property type="entry name" value="Sulfatase_Mod_Factor_Kinase"/>
</dbReference>
<comment type="caution">
    <text evidence="2">The sequence shown here is derived from an EMBL/GenBank/DDBJ whole genome shotgun (WGS) entry which is preliminary data.</text>
</comment>
<dbReference type="PANTHER" id="PTHR23150:SF19">
    <property type="entry name" value="FORMYLGLYCINE-GENERATING ENZYME"/>
    <property type="match status" value="1"/>
</dbReference>
<dbReference type="InterPro" id="IPR042095">
    <property type="entry name" value="SUMF_sf"/>
</dbReference>
<accession>A0ABV8RUA5</accession>
<dbReference type="Gene3D" id="3.90.1580.10">
    <property type="entry name" value="paralog of FGE (formylglycine-generating enzyme)"/>
    <property type="match status" value="1"/>
</dbReference>